<dbReference type="Pfam" id="PF00155">
    <property type="entry name" value="Aminotran_1_2"/>
    <property type="match status" value="1"/>
</dbReference>
<proteinExistence type="predicted"/>
<dbReference type="SUPFAM" id="SSF55811">
    <property type="entry name" value="Nudix"/>
    <property type="match status" value="1"/>
</dbReference>
<dbReference type="SUPFAM" id="SSF53383">
    <property type="entry name" value="PLP-dependent transferases"/>
    <property type="match status" value="1"/>
</dbReference>
<gene>
    <name evidence="2" type="ORF">MMF93_00080</name>
</gene>
<accession>A0ABY3XKT1</accession>
<dbReference type="CDD" id="cd04663">
    <property type="entry name" value="NUDIX_Hydrolase"/>
    <property type="match status" value="1"/>
</dbReference>
<reference evidence="2 3" key="1">
    <citation type="journal article" date="2023" name="Microbiol. Spectr.">
        <title>Synergy between Genome Mining, Metabolomics, and Bioinformatics Uncovers Antibacterial Chlorinated Carbazole Alkaloids and Their Biosynthetic Gene Cluster from Streptomyces tubbatahanensis sp. nov., a Novel Actinomycete Isolated from Sulu Sea, Philippines.</title>
        <authorList>
            <person name="Tenebro C.P."/>
            <person name="Trono D.J.V.L."/>
            <person name="Balida L.A.P."/>
            <person name="Bayog L.K.A."/>
            <person name="Bruna J.R."/>
            <person name="Sabido E.M."/>
            <person name="Caspe D.P.C."/>
            <person name="de Los Santos E.L.C."/>
            <person name="Saludes J.P."/>
            <person name="Dalisay D.S."/>
        </authorList>
    </citation>
    <scope>NUCLEOTIDE SEQUENCE [LARGE SCALE GENOMIC DNA]</scope>
    <source>
        <strain evidence="2 3">DSD3025</strain>
    </source>
</reference>
<dbReference type="RefSeq" id="WP_242748375.1">
    <property type="nucleotide sequence ID" value="NZ_CP093846.1"/>
</dbReference>
<evidence type="ECO:0000259" key="1">
    <source>
        <dbReference type="PROSITE" id="PS51462"/>
    </source>
</evidence>
<dbReference type="InterPro" id="IPR004839">
    <property type="entry name" value="Aminotransferase_I/II_large"/>
</dbReference>
<organism evidence="2 3">
    <name type="scientific">Streptomyces tubbatahanensis</name>
    <dbReference type="NCBI Taxonomy" id="2923272"/>
    <lineage>
        <taxon>Bacteria</taxon>
        <taxon>Bacillati</taxon>
        <taxon>Actinomycetota</taxon>
        <taxon>Actinomycetes</taxon>
        <taxon>Kitasatosporales</taxon>
        <taxon>Streptomycetaceae</taxon>
        <taxon>Streptomyces</taxon>
    </lineage>
</organism>
<dbReference type="Pfam" id="PF00293">
    <property type="entry name" value="NUDIX"/>
    <property type="match status" value="1"/>
</dbReference>
<sequence length="567" mass="60330">MARVRVAVYVTRPSRNGTELLSFAHRDFPDAGIQVPAGGVDPGEDLETAARRECMEETGVTAIRDLRALGVEQSPHPATGQDRVTVFFHAVLDQPTADEWRHIVGGVGTDDGMVFDCRFAPVAEVGPTLVDGQETFVSMIAADVRPAVADARQLIERLRAQEDQAGQDFQGEDGQDSRGLPVSAGAAILERSGQALRHLDRVVVTEIGAHTRAASHPEVPTGTVDLSSGNPDPLLLPDLDRLATEAEPVDARYGEPRVLPRFAETFTDYAQRQGVPARADTLLPLPGGLFAVEYALSTLLSRGDRVAIESPGHQGDVLLLRSLGLTEVPVPVDQCGMDPRALRAVARDVQAVLIRPRAQNPLGAAVTAARAEELRAALSGSEALIVLEDHCGPVAGAPFHSPVPDGHPAALTVHSVSKWIAPDLRCAVVTGEPFLVDLLDRRRMLGGGWVSRRTQSLITAALDSPWAEELRQRARYAYAARRSALLGALAAQGVEALGNSGLHAYVAVRDEDAAVAGLAERGWLVSPGRSYGDLQGGIRLTVATLAESDAKRLADDIVAVGGRSWSN</sequence>
<dbReference type="PANTHER" id="PTHR46577:SF1">
    <property type="entry name" value="HTH-TYPE TRANSCRIPTIONAL REGULATORY PROTEIN GABR"/>
    <property type="match status" value="1"/>
</dbReference>
<keyword evidence="3" id="KW-1185">Reference proteome</keyword>
<dbReference type="PROSITE" id="PS51462">
    <property type="entry name" value="NUDIX"/>
    <property type="match status" value="1"/>
</dbReference>
<dbReference type="Proteomes" id="UP001202244">
    <property type="component" value="Chromosome"/>
</dbReference>
<evidence type="ECO:0000313" key="3">
    <source>
        <dbReference type="Proteomes" id="UP001202244"/>
    </source>
</evidence>
<evidence type="ECO:0000313" key="2">
    <source>
        <dbReference type="EMBL" id="UNS95038.1"/>
    </source>
</evidence>
<name>A0ABY3XKT1_9ACTN</name>
<dbReference type="Gene3D" id="3.90.79.10">
    <property type="entry name" value="Nucleoside Triphosphate Pyrophosphohydrolase"/>
    <property type="match status" value="1"/>
</dbReference>
<feature type="domain" description="Nudix hydrolase" evidence="1">
    <location>
        <begin position="1"/>
        <end position="143"/>
    </location>
</feature>
<dbReference type="InterPro" id="IPR015421">
    <property type="entry name" value="PyrdxlP-dep_Trfase_major"/>
</dbReference>
<dbReference type="InterPro" id="IPR015797">
    <property type="entry name" value="NUDIX_hydrolase-like_dom_sf"/>
</dbReference>
<dbReference type="Gene3D" id="3.40.640.10">
    <property type="entry name" value="Type I PLP-dependent aspartate aminotransferase-like (Major domain)"/>
    <property type="match status" value="1"/>
</dbReference>
<dbReference type="InterPro" id="IPR015424">
    <property type="entry name" value="PyrdxlP-dep_Trfase"/>
</dbReference>
<dbReference type="InterPro" id="IPR000086">
    <property type="entry name" value="NUDIX_hydrolase_dom"/>
</dbReference>
<protein>
    <submittedName>
        <fullName evidence="2">NUDIX domain-containing protein</fullName>
    </submittedName>
</protein>
<dbReference type="EMBL" id="CP093846">
    <property type="protein sequence ID" value="UNS95038.1"/>
    <property type="molecule type" value="Genomic_DNA"/>
</dbReference>
<dbReference type="InterPro" id="IPR051446">
    <property type="entry name" value="HTH_trans_reg/aminotransferase"/>
</dbReference>
<dbReference type="PANTHER" id="PTHR46577">
    <property type="entry name" value="HTH-TYPE TRANSCRIPTIONAL REGULATORY PROTEIN GABR"/>
    <property type="match status" value="1"/>
</dbReference>